<protein>
    <submittedName>
        <fullName evidence="4">WD_REPEATS_REGION domain-containing protein</fullName>
    </submittedName>
</protein>
<dbReference type="PROSITE" id="PS50294">
    <property type="entry name" value="WD_REPEATS_REGION"/>
    <property type="match status" value="2"/>
</dbReference>
<dbReference type="PANTHER" id="PTHR13831">
    <property type="entry name" value="MEMBER OF THE HIR1 FAMILY OF WD-REPEAT PROTEINS"/>
    <property type="match status" value="1"/>
</dbReference>
<reference evidence="4" key="2">
    <citation type="submission" date="2019-09" db="UniProtKB">
        <authorList>
            <consortium name="WormBaseParasite"/>
        </authorList>
    </citation>
    <scope>IDENTIFICATION</scope>
</reference>
<dbReference type="EMBL" id="UZAH01028810">
    <property type="protein sequence ID" value="VDP02504.1"/>
    <property type="molecule type" value="Genomic_DNA"/>
</dbReference>
<dbReference type="GO" id="GO:0000785">
    <property type="term" value="C:chromatin"/>
    <property type="evidence" value="ECO:0007669"/>
    <property type="project" value="TreeGrafter"/>
</dbReference>
<dbReference type="SUPFAM" id="SSF50978">
    <property type="entry name" value="WD40 repeat-like"/>
    <property type="match status" value="1"/>
</dbReference>
<dbReference type="GO" id="GO:0006338">
    <property type="term" value="P:chromatin remodeling"/>
    <property type="evidence" value="ECO:0007669"/>
    <property type="project" value="TreeGrafter"/>
</dbReference>
<dbReference type="PROSITE" id="PS50082">
    <property type="entry name" value="WD_REPEATS_2"/>
    <property type="match status" value="2"/>
</dbReference>
<dbReference type="InterPro" id="IPR001680">
    <property type="entry name" value="WD40_rpt"/>
</dbReference>
<evidence type="ECO:0000256" key="1">
    <source>
        <dbReference type="PROSITE-ProRule" id="PRU00221"/>
    </source>
</evidence>
<evidence type="ECO:0000313" key="4">
    <source>
        <dbReference type="WBParaSite" id="HPBE_0001535101-mRNA-1"/>
    </source>
</evidence>
<dbReference type="Proteomes" id="UP000050761">
    <property type="component" value="Unassembled WGS sequence"/>
</dbReference>
<evidence type="ECO:0000313" key="3">
    <source>
        <dbReference type="Proteomes" id="UP000050761"/>
    </source>
</evidence>
<accession>A0A3P8BC51</accession>
<dbReference type="SMART" id="SM00320">
    <property type="entry name" value="WD40"/>
    <property type="match status" value="3"/>
</dbReference>
<keyword evidence="3" id="KW-1185">Reference proteome</keyword>
<dbReference type="GO" id="GO:0031491">
    <property type="term" value="F:nucleosome binding"/>
    <property type="evidence" value="ECO:0007669"/>
    <property type="project" value="TreeGrafter"/>
</dbReference>
<feature type="repeat" description="WD" evidence="1">
    <location>
        <begin position="100"/>
        <end position="131"/>
    </location>
</feature>
<keyword evidence="1" id="KW-0853">WD repeat</keyword>
<dbReference type="Gene3D" id="2.130.10.10">
    <property type="entry name" value="YVTN repeat-like/Quinoprotein amine dehydrogenase"/>
    <property type="match status" value="2"/>
</dbReference>
<dbReference type="OrthoDB" id="1741719at2759"/>
<dbReference type="GO" id="GO:0000417">
    <property type="term" value="C:HIR complex"/>
    <property type="evidence" value="ECO:0007669"/>
    <property type="project" value="TreeGrafter"/>
</dbReference>
<feature type="repeat" description="WD" evidence="1">
    <location>
        <begin position="59"/>
        <end position="91"/>
    </location>
</feature>
<dbReference type="InterPro" id="IPR036322">
    <property type="entry name" value="WD40_repeat_dom_sf"/>
</dbReference>
<dbReference type="InterPro" id="IPR031120">
    <property type="entry name" value="HIR1-like"/>
</dbReference>
<reference evidence="2 3" key="1">
    <citation type="submission" date="2018-11" db="EMBL/GenBank/DDBJ databases">
        <authorList>
            <consortium name="Pathogen Informatics"/>
        </authorList>
    </citation>
    <scope>NUCLEOTIDE SEQUENCE [LARGE SCALE GENOMIC DNA]</scope>
</reference>
<dbReference type="InterPro" id="IPR015943">
    <property type="entry name" value="WD40/YVTN_repeat-like_dom_sf"/>
</dbReference>
<proteinExistence type="predicted"/>
<dbReference type="AlphaFoldDB" id="A0A183G257"/>
<organism evidence="3 4">
    <name type="scientific">Heligmosomoides polygyrus</name>
    <name type="common">Parasitic roundworm</name>
    <dbReference type="NCBI Taxonomy" id="6339"/>
    <lineage>
        <taxon>Eukaryota</taxon>
        <taxon>Metazoa</taxon>
        <taxon>Ecdysozoa</taxon>
        <taxon>Nematoda</taxon>
        <taxon>Chromadorea</taxon>
        <taxon>Rhabditida</taxon>
        <taxon>Rhabditina</taxon>
        <taxon>Rhabditomorpha</taxon>
        <taxon>Strongyloidea</taxon>
        <taxon>Heligmosomidae</taxon>
        <taxon>Heligmosomoides</taxon>
    </lineage>
</organism>
<dbReference type="GO" id="GO:0005634">
    <property type="term" value="C:nucleus"/>
    <property type="evidence" value="ECO:0007669"/>
    <property type="project" value="InterPro"/>
</dbReference>
<evidence type="ECO:0000313" key="2">
    <source>
        <dbReference type="EMBL" id="VDP02504.1"/>
    </source>
</evidence>
<accession>A0A183G257</accession>
<name>A0A183G257_HELPZ</name>
<gene>
    <name evidence="2" type="ORF">HPBE_LOCUS15350</name>
</gene>
<dbReference type="Pfam" id="PF00400">
    <property type="entry name" value="WD40"/>
    <property type="match status" value="2"/>
</dbReference>
<sequence>MSRGMRLYTLVITCQTAVIRGKPPLLFCASFVGGRVQSAGSIGSKAVTNVEKYRLTHTLHTHSMEVLSVEWSCDGRYLASASMDNSVVVWNAKKLPDASRGGHNGPVKGVSWDPIGKYLATQSADKSLRLWTTDNWQCDTVITKPFSQSSQTTMFSRLDWSPDGQFLFAPCAMNNQGPTAQIIMRKDWDTDLDLVGSAVACLRPSPRSSLCRVTCVAIGSRDKSLSVWVLPRVKRPVVVLQRLFKHSVTDLAWRGTDLVVSSQDGSIKYLSFREKELGTMLSPQKMVCSLASFLFRFIFIVPIAFDNIDDDEVWRTVLG</sequence>
<dbReference type="GO" id="GO:0006351">
    <property type="term" value="P:DNA-templated transcription"/>
    <property type="evidence" value="ECO:0007669"/>
    <property type="project" value="InterPro"/>
</dbReference>
<dbReference type="PANTHER" id="PTHR13831:SF0">
    <property type="entry name" value="PROTEIN HIRA"/>
    <property type="match status" value="1"/>
</dbReference>
<dbReference type="WBParaSite" id="HPBE_0001535101-mRNA-1">
    <property type="protein sequence ID" value="HPBE_0001535101-mRNA-1"/>
    <property type="gene ID" value="HPBE_0001535101"/>
</dbReference>